<dbReference type="AlphaFoldDB" id="A0AAV4Z179"/>
<reference evidence="1" key="1">
    <citation type="journal article" date="2016" name="Front. Microbiol.">
        <title>Genome Sequence of the Piezophilic, Mesophilic Sulfate-Reducing Bacterium Desulfovibrio indicus J2T.</title>
        <authorList>
            <person name="Cao J."/>
            <person name="Maignien L."/>
            <person name="Shao Z."/>
            <person name="Alain K."/>
            <person name="Jebbar M."/>
        </authorList>
    </citation>
    <scope>NUCLEOTIDE SEQUENCE</scope>
    <source>
        <strain evidence="1">DSM 21893</strain>
    </source>
</reference>
<name>A0AAV4Z179_9HYPH</name>
<proteinExistence type="predicted"/>
<keyword evidence="2" id="KW-1185">Reference proteome</keyword>
<evidence type="ECO:0000313" key="1">
    <source>
        <dbReference type="EMBL" id="GJD37743.1"/>
    </source>
</evidence>
<dbReference type="Proteomes" id="UP001055307">
    <property type="component" value="Unassembled WGS sequence"/>
</dbReference>
<gene>
    <name evidence="1" type="ORF">OICFNHDK_0181</name>
</gene>
<evidence type="ECO:0000313" key="2">
    <source>
        <dbReference type="Proteomes" id="UP001055307"/>
    </source>
</evidence>
<sequence length="80" mass="9143">MAHDIAFVREQGMNLVVVCVADHILDSPSQREQTWKAFERQYGLPTAILGANRHRVYGDKRIVGWLSSIDPARLPWRRAA</sequence>
<dbReference type="EMBL" id="BPQF01000001">
    <property type="protein sequence ID" value="GJD37743.1"/>
    <property type="molecule type" value="Genomic_DNA"/>
</dbReference>
<reference evidence="1" key="2">
    <citation type="submission" date="2021-08" db="EMBL/GenBank/DDBJ databases">
        <authorList>
            <person name="Tani A."/>
            <person name="Ola A."/>
            <person name="Ogura Y."/>
            <person name="Katsura K."/>
            <person name="Hayashi T."/>
        </authorList>
    </citation>
    <scope>NUCLEOTIDE SEQUENCE</scope>
    <source>
        <strain evidence="1">DSM 21893</strain>
    </source>
</reference>
<comment type="caution">
    <text evidence="1">The sequence shown here is derived from an EMBL/GenBank/DDBJ whole genome shotgun (WGS) entry which is preliminary data.</text>
</comment>
<protein>
    <submittedName>
        <fullName evidence="1">Uncharacterized protein</fullName>
    </submittedName>
</protein>
<organism evidence="1 2">
    <name type="scientific">Methylobacterium bullatum</name>
    <dbReference type="NCBI Taxonomy" id="570505"/>
    <lineage>
        <taxon>Bacteria</taxon>
        <taxon>Pseudomonadati</taxon>
        <taxon>Pseudomonadota</taxon>
        <taxon>Alphaproteobacteria</taxon>
        <taxon>Hyphomicrobiales</taxon>
        <taxon>Methylobacteriaceae</taxon>
        <taxon>Methylobacterium</taxon>
    </lineage>
</organism>
<accession>A0AAV4Z179</accession>